<dbReference type="EMBL" id="ATBP01000434">
    <property type="protein sequence ID" value="ETR70382.1"/>
    <property type="molecule type" value="Genomic_DNA"/>
</dbReference>
<proteinExistence type="predicted"/>
<feature type="domain" description="Putative regulatory protein FmdB zinc ribbon" evidence="2">
    <location>
        <begin position="1"/>
        <end position="43"/>
    </location>
</feature>
<dbReference type="AlphaFoldDB" id="A0A1V1P681"/>
<comment type="caution">
    <text evidence="3">The sequence shown here is derived from an EMBL/GenBank/DDBJ whole genome shotgun (WGS) entry which is preliminary data.</text>
</comment>
<protein>
    <submittedName>
        <fullName evidence="3">FmdB family regulatory protein</fullName>
    </submittedName>
</protein>
<reference evidence="4" key="1">
    <citation type="submission" date="2012-11" db="EMBL/GenBank/DDBJ databases">
        <authorList>
            <person name="Lucero-Rivera Y.E."/>
            <person name="Tovar-Ramirez D."/>
        </authorList>
    </citation>
    <scope>NUCLEOTIDE SEQUENCE [LARGE SCALE GENOMIC DNA]</scope>
    <source>
        <strain evidence="4">Araruama</strain>
    </source>
</reference>
<dbReference type="NCBIfam" id="TIGR02605">
    <property type="entry name" value="CxxC_CxxC_SSSS"/>
    <property type="match status" value="1"/>
</dbReference>
<dbReference type="PANTHER" id="PTHR34404">
    <property type="entry name" value="REGULATORY PROTEIN, FMDB FAMILY"/>
    <property type="match status" value="1"/>
</dbReference>
<dbReference type="InterPro" id="IPR013429">
    <property type="entry name" value="Regulatory_FmdB_Zinc_ribbon"/>
</dbReference>
<gene>
    <name evidence="3" type="ORF">OMM_08859</name>
</gene>
<dbReference type="Pfam" id="PF09723">
    <property type="entry name" value="Zn_ribbon_8"/>
    <property type="match status" value="1"/>
</dbReference>
<evidence type="ECO:0000313" key="3">
    <source>
        <dbReference type="EMBL" id="ETR70382.1"/>
    </source>
</evidence>
<dbReference type="SMART" id="SM00834">
    <property type="entry name" value="CxxC_CXXC_SSSS"/>
    <property type="match status" value="1"/>
</dbReference>
<sequence length="81" mass="9001">MPLYEFKCNQCNEFFEILVMNSNDTVKMQCPKCSSEEFERVMSKTSYSIGQGGGPSGVNSETRKCASGNCTTYTLPGHTRN</sequence>
<dbReference type="PANTHER" id="PTHR34404:SF3">
    <property type="entry name" value="REGULATORY PROTEIN, FMDB FAMILY"/>
    <property type="match status" value="1"/>
</dbReference>
<evidence type="ECO:0000256" key="1">
    <source>
        <dbReference type="SAM" id="MobiDB-lite"/>
    </source>
</evidence>
<evidence type="ECO:0000313" key="4">
    <source>
        <dbReference type="Proteomes" id="UP000189670"/>
    </source>
</evidence>
<feature type="region of interest" description="Disordered" evidence="1">
    <location>
        <begin position="46"/>
        <end position="81"/>
    </location>
</feature>
<evidence type="ECO:0000259" key="2">
    <source>
        <dbReference type="SMART" id="SM00834"/>
    </source>
</evidence>
<organism evidence="3 4">
    <name type="scientific">Candidatus Magnetoglobus multicellularis str. Araruama</name>
    <dbReference type="NCBI Taxonomy" id="890399"/>
    <lineage>
        <taxon>Bacteria</taxon>
        <taxon>Pseudomonadati</taxon>
        <taxon>Thermodesulfobacteriota</taxon>
        <taxon>Desulfobacteria</taxon>
        <taxon>Desulfobacterales</taxon>
        <taxon>Desulfobacteraceae</taxon>
        <taxon>Candidatus Magnetoglobus</taxon>
    </lineage>
</organism>
<dbReference type="Proteomes" id="UP000189670">
    <property type="component" value="Unassembled WGS sequence"/>
</dbReference>
<name>A0A1V1P681_9BACT</name>
<accession>A0A1V1P681</accession>